<dbReference type="EMBL" id="JAGGLG010000007">
    <property type="protein sequence ID" value="MBP2017816.1"/>
    <property type="molecule type" value="Genomic_DNA"/>
</dbReference>
<evidence type="ECO:0000313" key="3">
    <source>
        <dbReference type="EMBL" id="MBP2017816.1"/>
    </source>
</evidence>
<feature type="transmembrane region" description="Helical" evidence="1">
    <location>
        <begin position="243"/>
        <end position="262"/>
    </location>
</feature>
<reference evidence="3 4" key="1">
    <citation type="submission" date="2021-03" db="EMBL/GenBank/DDBJ databases">
        <title>Genomic Encyclopedia of Type Strains, Phase IV (KMG-IV): sequencing the most valuable type-strain genomes for metagenomic binning, comparative biology and taxonomic classification.</title>
        <authorList>
            <person name="Goeker M."/>
        </authorList>
    </citation>
    <scope>NUCLEOTIDE SEQUENCE [LARGE SCALE GENOMIC DNA]</scope>
    <source>
        <strain evidence="3 4">DSM 27138</strain>
    </source>
</reference>
<keyword evidence="1" id="KW-1133">Transmembrane helix</keyword>
<dbReference type="Pfam" id="PF02517">
    <property type="entry name" value="Rce1-like"/>
    <property type="match status" value="1"/>
</dbReference>
<feature type="transmembrane region" description="Helical" evidence="1">
    <location>
        <begin position="268"/>
        <end position="290"/>
    </location>
</feature>
<keyword evidence="3" id="KW-0378">Hydrolase</keyword>
<dbReference type="GO" id="GO:0008233">
    <property type="term" value="F:peptidase activity"/>
    <property type="evidence" value="ECO:0007669"/>
    <property type="project" value="UniProtKB-KW"/>
</dbReference>
<dbReference type="RefSeq" id="WP_209465955.1">
    <property type="nucleotide sequence ID" value="NZ_JAGGLG010000007.1"/>
</dbReference>
<gene>
    <name evidence="3" type="ORF">J2Z79_001201</name>
</gene>
<comment type="caution">
    <text evidence="3">The sequence shown here is derived from an EMBL/GenBank/DDBJ whole genome shotgun (WGS) entry which is preliminary data.</text>
</comment>
<keyword evidence="1" id="KW-0472">Membrane</keyword>
<keyword evidence="1" id="KW-0812">Transmembrane</keyword>
<keyword evidence="4" id="KW-1185">Reference proteome</keyword>
<evidence type="ECO:0000313" key="4">
    <source>
        <dbReference type="Proteomes" id="UP001519289"/>
    </source>
</evidence>
<sequence>MSDSQNQMPTVPRPSAWQQTRRALAHPAAITYLLLWLLAAATLALRGFTGLLLQIAVTVGALLVITWLLLRWLAPNPPEAEASRHSRWALSVQVVLILAFVLLTGLSALSFHNVAPAGWEHIPLWTPLEQVLELAGGLLFGNDNWVRNPCLYMIFPGAVLLLCRVRPAELGLRRGYRSWAVAAPFLLVVGALAAVKVAMGDTRVLYVLPFAILDNFLQNGFMEEFLFRGALQTRLNPLIGEGWSLVISSLLFGVWHLGATTAMLGGDYLAGLAMSIASQGAIGLVFGMIANRTRSLIAPTVAHITLNLLG</sequence>
<feature type="transmembrane region" description="Helical" evidence="1">
    <location>
        <begin position="145"/>
        <end position="163"/>
    </location>
</feature>
<dbReference type="Proteomes" id="UP001519289">
    <property type="component" value="Unassembled WGS sequence"/>
</dbReference>
<evidence type="ECO:0000259" key="2">
    <source>
        <dbReference type="Pfam" id="PF02517"/>
    </source>
</evidence>
<feature type="transmembrane region" description="Helical" evidence="1">
    <location>
        <begin position="23"/>
        <end position="45"/>
    </location>
</feature>
<feature type="domain" description="CAAX prenyl protease 2/Lysostaphin resistance protein A-like" evidence="2">
    <location>
        <begin position="210"/>
        <end position="309"/>
    </location>
</feature>
<feature type="transmembrane region" description="Helical" evidence="1">
    <location>
        <begin position="204"/>
        <end position="222"/>
    </location>
</feature>
<name>A0ABS4JQJ8_9FIRM</name>
<feature type="transmembrane region" description="Helical" evidence="1">
    <location>
        <begin position="51"/>
        <end position="70"/>
    </location>
</feature>
<proteinExistence type="predicted"/>
<feature type="transmembrane region" description="Helical" evidence="1">
    <location>
        <begin position="175"/>
        <end position="198"/>
    </location>
</feature>
<keyword evidence="3" id="KW-0645">Protease</keyword>
<evidence type="ECO:0000256" key="1">
    <source>
        <dbReference type="SAM" id="Phobius"/>
    </source>
</evidence>
<accession>A0ABS4JQJ8</accession>
<dbReference type="InterPro" id="IPR003675">
    <property type="entry name" value="Rce1/LyrA-like_dom"/>
</dbReference>
<feature type="transmembrane region" description="Helical" evidence="1">
    <location>
        <begin position="90"/>
        <end position="111"/>
    </location>
</feature>
<protein>
    <submittedName>
        <fullName evidence="3">Membrane protease YdiL (CAAX protease family)</fullName>
    </submittedName>
</protein>
<dbReference type="GO" id="GO:0006508">
    <property type="term" value="P:proteolysis"/>
    <property type="evidence" value="ECO:0007669"/>
    <property type="project" value="UniProtKB-KW"/>
</dbReference>
<organism evidence="3 4">
    <name type="scientific">Symbiobacterium terraclitae</name>
    <dbReference type="NCBI Taxonomy" id="557451"/>
    <lineage>
        <taxon>Bacteria</taxon>
        <taxon>Bacillati</taxon>
        <taxon>Bacillota</taxon>
        <taxon>Clostridia</taxon>
        <taxon>Eubacteriales</taxon>
        <taxon>Symbiobacteriaceae</taxon>
        <taxon>Symbiobacterium</taxon>
    </lineage>
</organism>